<evidence type="ECO:0000256" key="1">
    <source>
        <dbReference type="ARBA" id="ARBA00006479"/>
    </source>
</evidence>
<dbReference type="GO" id="GO:0016301">
    <property type="term" value="F:kinase activity"/>
    <property type="evidence" value="ECO:0007669"/>
    <property type="project" value="UniProtKB-KW"/>
</dbReference>
<comment type="similarity">
    <text evidence="1">Belongs to the ROK (NagC/XylR) family.</text>
</comment>
<dbReference type="EMBL" id="CP000837">
    <property type="protein sequence ID" value="ADE32187.1"/>
    <property type="molecule type" value="Genomic_DNA"/>
</dbReference>
<dbReference type="PATRIC" id="fig|423211.3.peg.1704"/>
<dbReference type="Gene3D" id="3.30.420.40">
    <property type="match status" value="2"/>
</dbReference>
<organism evidence="2 3">
    <name type="scientific">Streptococcus suis (strain GZ1)</name>
    <dbReference type="NCBI Taxonomy" id="423211"/>
    <lineage>
        <taxon>Bacteria</taxon>
        <taxon>Bacillati</taxon>
        <taxon>Bacillota</taxon>
        <taxon>Bacilli</taxon>
        <taxon>Lactobacillales</taxon>
        <taxon>Streptococcaceae</taxon>
        <taxon>Streptococcus</taxon>
    </lineage>
</organism>
<sequence length="307" mass="33639">MGHRQSEQRSLVIMERRKNMVVACFDIGGTGIKAALIGSDKQINYRQEWKTPSSLAELLALMDSVIQPVDGLEAISLSIPGAVDLETGVIQGLSAVPYIHGVSWYELLSQYGCPVYLENDANCVGLSELAVDDQLSTFACVVCGTGIGGALIVDRKLIRGKQGFGGEFGYMLIATGKGPLKNWSQLASTGSLVRQVASQYEEAVEDWNGKRIFELAEQGDEVCQLAIEEMTRNLAYGILNISYFLEPEVLAIGGSISQNPVFIQAIQEQLEAIQKEYPEEFPYLPAIRACHYQQDANLMGAYMKTLQ</sequence>
<name>D5AK22_STRGZ</name>
<dbReference type="AlphaFoldDB" id="D5AK22"/>
<dbReference type="KEGG" id="ssw:SSGZ1_1731"/>
<dbReference type="HOGENOM" id="CLU_036604_0_2_9"/>
<dbReference type="CDD" id="cd24152">
    <property type="entry name" value="ASKHA_NBD_ROK-like"/>
    <property type="match status" value="1"/>
</dbReference>
<reference evidence="2 3" key="1">
    <citation type="journal article" date="2009" name="J. Infect. Dis.">
        <title>Clinical, experimental, and genomic differences between intermediately pathogenic, highly pathogenic, and epidemic Streptococcus suis.</title>
        <authorList>
            <person name="Ye C."/>
            <person name="Zheng H."/>
            <person name="Zhang J."/>
            <person name="Jing H."/>
            <person name="Wang L."/>
            <person name="Xiong Y."/>
            <person name="Wang W."/>
            <person name="Zhou Z."/>
            <person name="Sun Q."/>
            <person name="Luo X."/>
            <person name="Du H."/>
            <person name="Gottschalk M."/>
            <person name="Xu J."/>
        </authorList>
    </citation>
    <scope>NUCLEOTIDE SEQUENCE [LARGE SCALE GENOMIC DNA]</scope>
    <source>
        <strain evidence="2 3">GZ1</strain>
    </source>
</reference>
<dbReference type="Pfam" id="PF00480">
    <property type="entry name" value="ROK"/>
    <property type="match status" value="1"/>
</dbReference>
<proteinExistence type="inferred from homology"/>
<dbReference type="Proteomes" id="UP000002359">
    <property type="component" value="Chromosome"/>
</dbReference>
<accession>D5AK22</accession>
<gene>
    <name evidence="2" type="ordered locus">SSGZ1_1731</name>
</gene>
<protein>
    <submittedName>
        <fullName evidence="2">Transcriptional regulator/sugar kinase</fullName>
    </submittedName>
</protein>
<keyword evidence="2" id="KW-0418">Kinase</keyword>
<keyword evidence="2" id="KW-0808">Transferase</keyword>
<dbReference type="InterPro" id="IPR043129">
    <property type="entry name" value="ATPase_NBD"/>
</dbReference>
<dbReference type="PANTHER" id="PTHR18964">
    <property type="entry name" value="ROK (REPRESSOR, ORF, KINASE) FAMILY"/>
    <property type="match status" value="1"/>
</dbReference>
<dbReference type="InterPro" id="IPR000600">
    <property type="entry name" value="ROK"/>
</dbReference>
<dbReference type="PANTHER" id="PTHR18964:SF170">
    <property type="entry name" value="SUGAR KINASE"/>
    <property type="match status" value="1"/>
</dbReference>
<evidence type="ECO:0000313" key="3">
    <source>
        <dbReference type="Proteomes" id="UP000002359"/>
    </source>
</evidence>
<dbReference type="SUPFAM" id="SSF53067">
    <property type="entry name" value="Actin-like ATPase domain"/>
    <property type="match status" value="1"/>
</dbReference>
<evidence type="ECO:0000313" key="2">
    <source>
        <dbReference type="EMBL" id="ADE32187.1"/>
    </source>
</evidence>